<sequence length="20" mass="2287">MYNELLPVNAVLSPKNIQDK</sequence>
<evidence type="ECO:0000313" key="1">
    <source>
        <dbReference type="EMBL" id="JAD35348.1"/>
    </source>
</evidence>
<accession>A0A0A8ZCD9</accession>
<reference evidence="1" key="1">
    <citation type="submission" date="2014-09" db="EMBL/GenBank/DDBJ databases">
        <authorList>
            <person name="Magalhaes I.L.F."/>
            <person name="Oliveira U."/>
            <person name="Santos F.R."/>
            <person name="Vidigal T.H.D.A."/>
            <person name="Brescovit A.D."/>
            <person name="Santos A.J."/>
        </authorList>
    </citation>
    <scope>NUCLEOTIDE SEQUENCE</scope>
    <source>
        <tissue evidence="1">Shoot tissue taken approximately 20 cm above the soil surface</tissue>
    </source>
</reference>
<proteinExistence type="predicted"/>
<organism evidence="1">
    <name type="scientific">Arundo donax</name>
    <name type="common">Giant reed</name>
    <name type="synonym">Donax arundinaceus</name>
    <dbReference type="NCBI Taxonomy" id="35708"/>
    <lineage>
        <taxon>Eukaryota</taxon>
        <taxon>Viridiplantae</taxon>
        <taxon>Streptophyta</taxon>
        <taxon>Embryophyta</taxon>
        <taxon>Tracheophyta</taxon>
        <taxon>Spermatophyta</taxon>
        <taxon>Magnoliopsida</taxon>
        <taxon>Liliopsida</taxon>
        <taxon>Poales</taxon>
        <taxon>Poaceae</taxon>
        <taxon>PACMAD clade</taxon>
        <taxon>Arundinoideae</taxon>
        <taxon>Arundineae</taxon>
        <taxon>Arundo</taxon>
    </lineage>
</organism>
<protein>
    <submittedName>
        <fullName evidence="1">Uncharacterized protein</fullName>
    </submittedName>
</protein>
<name>A0A0A8ZCD9_ARUDO</name>
<dbReference type="AlphaFoldDB" id="A0A0A8ZCD9"/>
<reference evidence="1" key="2">
    <citation type="journal article" date="2015" name="Data Brief">
        <title>Shoot transcriptome of the giant reed, Arundo donax.</title>
        <authorList>
            <person name="Barrero R.A."/>
            <person name="Guerrero F.D."/>
            <person name="Moolhuijzen P."/>
            <person name="Goolsby J.A."/>
            <person name="Tidwell J."/>
            <person name="Bellgard S.E."/>
            <person name="Bellgard M.I."/>
        </authorList>
    </citation>
    <scope>NUCLEOTIDE SEQUENCE</scope>
    <source>
        <tissue evidence="1">Shoot tissue taken approximately 20 cm above the soil surface</tissue>
    </source>
</reference>
<dbReference type="EMBL" id="GBRH01262547">
    <property type="protein sequence ID" value="JAD35348.1"/>
    <property type="molecule type" value="Transcribed_RNA"/>
</dbReference>